<dbReference type="PANTHER" id="PTHR23513:SF6">
    <property type="entry name" value="MAJOR FACILITATOR SUPERFAMILY ASSOCIATED DOMAIN-CONTAINING PROTEIN"/>
    <property type="match status" value="1"/>
</dbReference>
<dbReference type="InterPro" id="IPR036259">
    <property type="entry name" value="MFS_trans_sf"/>
</dbReference>
<evidence type="ECO:0000313" key="9">
    <source>
        <dbReference type="EMBL" id="CAB4864999.1"/>
    </source>
</evidence>
<proteinExistence type="predicted"/>
<dbReference type="GO" id="GO:0005886">
    <property type="term" value="C:plasma membrane"/>
    <property type="evidence" value="ECO:0007669"/>
    <property type="project" value="UniProtKB-SubCell"/>
</dbReference>
<evidence type="ECO:0000256" key="5">
    <source>
        <dbReference type="ARBA" id="ARBA00022989"/>
    </source>
</evidence>
<evidence type="ECO:0000256" key="3">
    <source>
        <dbReference type="ARBA" id="ARBA00022475"/>
    </source>
</evidence>
<evidence type="ECO:0000256" key="6">
    <source>
        <dbReference type="ARBA" id="ARBA00023136"/>
    </source>
</evidence>
<keyword evidence="6 7" id="KW-0472">Membrane</keyword>
<name>A0A6J7D936_9ZZZZ</name>
<reference evidence="9" key="1">
    <citation type="submission" date="2020-05" db="EMBL/GenBank/DDBJ databases">
        <authorList>
            <person name="Chiriac C."/>
            <person name="Salcher M."/>
            <person name="Ghai R."/>
            <person name="Kavagutti S V."/>
        </authorList>
    </citation>
    <scope>NUCLEOTIDE SEQUENCE</scope>
</reference>
<feature type="transmembrane region" description="Helical" evidence="7">
    <location>
        <begin position="317"/>
        <end position="335"/>
    </location>
</feature>
<evidence type="ECO:0000256" key="2">
    <source>
        <dbReference type="ARBA" id="ARBA00022448"/>
    </source>
</evidence>
<dbReference type="AlphaFoldDB" id="A0A6J7D936"/>
<comment type="subcellular location">
    <subcellularLocation>
        <location evidence="1">Cell membrane</location>
        <topology evidence="1">Multi-pass membrane protein</topology>
    </subcellularLocation>
</comment>
<feature type="transmembrane region" description="Helical" evidence="7">
    <location>
        <begin position="294"/>
        <end position="311"/>
    </location>
</feature>
<evidence type="ECO:0000256" key="1">
    <source>
        <dbReference type="ARBA" id="ARBA00004651"/>
    </source>
</evidence>
<feature type="transmembrane region" description="Helical" evidence="7">
    <location>
        <begin position="356"/>
        <end position="378"/>
    </location>
</feature>
<dbReference type="Pfam" id="PF05977">
    <property type="entry name" value="MFS_3"/>
    <property type="match status" value="1"/>
</dbReference>
<feature type="transmembrane region" description="Helical" evidence="7">
    <location>
        <begin position="384"/>
        <end position="402"/>
    </location>
</feature>
<keyword evidence="3" id="KW-1003">Cell membrane</keyword>
<organism evidence="9">
    <name type="scientific">freshwater metagenome</name>
    <dbReference type="NCBI Taxonomy" id="449393"/>
    <lineage>
        <taxon>unclassified sequences</taxon>
        <taxon>metagenomes</taxon>
        <taxon>ecological metagenomes</taxon>
    </lineage>
</organism>
<dbReference type="PANTHER" id="PTHR23513">
    <property type="entry name" value="INTEGRAL MEMBRANE EFFLUX PROTEIN-RELATED"/>
    <property type="match status" value="1"/>
</dbReference>
<gene>
    <name evidence="9" type="ORF">UFOPK3376_00489</name>
</gene>
<feature type="transmembrane region" description="Helical" evidence="7">
    <location>
        <begin position="264"/>
        <end position="282"/>
    </location>
</feature>
<evidence type="ECO:0000259" key="8">
    <source>
        <dbReference type="PROSITE" id="PS50850"/>
    </source>
</evidence>
<evidence type="ECO:0000256" key="7">
    <source>
        <dbReference type="SAM" id="Phobius"/>
    </source>
</evidence>
<keyword evidence="4 7" id="KW-0812">Transmembrane</keyword>
<protein>
    <submittedName>
        <fullName evidence="9">Unannotated protein</fullName>
    </submittedName>
</protein>
<keyword evidence="2" id="KW-0813">Transport</keyword>
<feature type="transmembrane region" description="Helical" evidence="7">
    <location>
        <begin position="231"/>
        <end position="252"/>
    </location>
</feature>
<feature type="domain" description="Major facilitator superfamily (MFS) profile" evidence="8">
    <location>
        <begin position="225"/>
        <end position="414"/>
    </location>
</feature>
<dbReference type="SUPFAM" id="SSF103473">
    <property type="entry name" value="MFS general substrate transporter"/>
    <property type="match status" value="1"/>
</dbReference>
<keyword evidence="5 7" id="KW-1133">Transmembrane helix</keyword>
<accession>A0A6J7D936</accession>
<dbReference type="GO" id="GO:0022857">
    <property type="term" value="F:transmembrane transporter activity"/>
    <property type="evidence" value="ECO:0007669"/>
    <property type="project" value="InterPro"/>
</dbReference>
<dbReference type="InterPro" id="IPR020846">
    <property type="entry name" value="MFS_dom"/>
</dbReference>
<dbReference type="CDD" id="cd06173">
    <property type="entry name" value="MFS_MefA_like"/>
    <property type="match status" value="1"/>
</dbReference>
<feature type="transmembrane region" description="Helical" evidence="7">
    <location>
        <begin position="54"/>
        <end position="74"/>
    </location>
</feature>
<dbReference type="PROSITE" id="PS50850">
    <property type="entry name" value="MFS"/>
    <property type="match status" value="1"/>
</dbReference>
<sequence>MCLSAIIERPNQKRRSIGRPFQLVWWSVVVSSTGDGMFVTAFPLLAATLTGDPFLIAGVTIASRLPWLMFSMLTGAMADRMDRRRLMVGADLARFVIVAALGVAIAMDVEHIWMLYSCAFALGTLETLHTNAAQALLVSIVEKRDLMEANARFGSAQVAAVQFAGPPLGASLFSVAASIPFLADAASFAGSAALIAALADDHGVEAPTTRLRDDVREGFLFVLGHPALRRLAAILAVINFFYFSSIALLVLYTDQILHSGKITYTALFIGAATGTVASRWFVSRLTERFGVVRTIAVSFWMWATAMVGLAITSSPVVAVAMFGVLGVGTGFWLVLNTTVRQELTPGRLLGRMNAAYRTISWGVVPFGAGFGGLFARAFGLRAPFIVAGVALALVAALAMPLLKPIAAAVDPSSR</sequence>
<dbReference type="Gene3D" id="1.20.1250.20">
    <property type="entry name" value="MFS general substrate transporter like domains"/>
    <property type="match status" value="1"/>
</dbReference>
<dbReference type="InterPro" id="IPR010290">
    <property type="entry name" value="TM_effector"/>
</dbReference>
<feature type="transmembrane region" description="Helical" evidence="7">
    <location>
        <begin position="23"/>
        <end position="48"/>
    </location>
</feature>
<dbReference type="EMBL" id="CAFBLP010000008">
    <property type="protein sequence ID" value="CAB4864999.1"/>
    <property type="molecule type" value="Genomic_DNA"/>
</dbReference>
<evidence type="ECO:0000256" key="4">
    <source>
        <dbReference type="ARBA" id="ARBA00022692"/>
    </source>
</evidence>